<evidence type="ECO:0000313" key="2">
    <source>
        <dbReference type="EMBL" id="CEL96588.1"/>
    </source>
</evidence>
<dbReference type="PANTHER" id="PTHR21228:SF40">
    <property type="entry name" value="LD45607P"/>
    <property type="match status" value="1"/>
</dbReference>
<dbReference type="GO" id="GO:0005759">
    <property type="term" value="C:mitochondrial matrix"/>
    <property type="evidence" value="ECO:0007669"/>
    <property type="project" value="TreeGrafter"/>
</dbReference>
<reference evidence="2 3" key="1">
    <citation type="submission" date="2014-11" db="EMBL/GenBank/DDBJ databases">
        <authorList>
            <person name="Zhu J."/>
            <person name="Qi W."/>
            <person name="Song R."/>
        </authorList>
    </citation>
    <scope>NUCLEOTIDE SEQUENCE [LARGE SCALE GENOMIC DNA]</scope>
</reference>
<dbReference type="EMBL" id="CDMY01000243">
    <property type="protein sequence ID" value="CEL96588.1"/>
    <property type="molecule type" value="Genomic_DNA"/>
</dbReference>
<feature type="region of interest" description="Disordered" evidence="1">
    <location>
        <begin position="725"/>
        <end position="747"/>
    </location>
</feature>
<dbReference type="AlphaFoldDB" id="A0A0G4EHV4"/>
<dbReference type="Proteomes" id="UP000041254">
    <property type="component" value="Unassembled WGS sequence"/>
</dbReference>
<protein>
    <submittedName>
        <fullName evidence="2">Uncharacterized protein</fullName>
    </submittedName>
</protein>
<dbReference type="VEuPathDB" id="CryptoDB:Vbra_7568"/>
<evidence type="ECO:0000313" key="3">
    <source>
        <dbReference type="Proteomes" id="UP000041254"/>
    </source>
</evidence>
<feature type="compositionally biased region" description="Low complexity" evidence="1">
    <location>
        <begin position="725"/>
        <end position="738"/>
    </location>
</feature>
<dbReference type="GO" id="GO:0000963">
    <property type="term" value="P:mitochondrial RNA processing"/>
    <property type="evidence" value="ECO:0007669"/>
    <property type="project" value="TreeGrafter"/>
</dbReference>
<name>A0A0G4EHV4_VITBC</name>
<keyword evidence="3" id="KW-1185">Reference proteome</keyword>
<dbReference type="InterPro" id="IPR050870">
    <property type="entry name" value="FAST_kinase"/>
</dbReference>
<dbReference type="GO" id="GO:0044528">
    <property type="term" value="P:regulation of mitochondrial mRNA stability"/>
    <property type="evidence" value="ECO:0007669"/>
    <property type="project" value="TreeGrafter"/>
</dbReference>
<dbReference type="GO" id="GO:0003723">
    <property type="term" value="F:RNA binding"/>
    <property type="evidence" value="ECO:0007669"/>
    <property type="project" value="TreeGrafter"/>
</dbReference>
<dbReference type="InParanoid" id="A0A0G4EHV4"/>
<gene>
    <name evidence="2" type="ORF">Vbra_7568</name>
</gene>
<accession>A0A0G4EHV4</accession>
<evidence type="ECO:0000256" key="1">
    <source>
        <dbReference type="SAM" id="MobiDB-lite"/>
    </source>
</evidence>
<dbReference type="GO" id="GO:0035770">
    <property type="term" value="C:ribonucleoprotein granule"/>
    <property type="evidence" value="ECO:0007669"/>
    <property type="project" value="TreeGrafter"/>
</dbReference>
<dbReference type="PANTHER" id="PTHR21228">
    <property type="entry name" value="FAST LEU-RICH DOMAIN-CONTAINING"/>
    <property type="match status" value="1"/>
</dbReference>
<organism evidence="2 3">
    <name type="scientific">Vitrella brassicaformis (strain CCMP3155)</name>
    <dbReference type="NCBI Taxonomy" id="1169540"/>
    <lineage>
        <taxon>Eukaryota</taxon>
        <taxon>Sar</taxon>
        <taxon>Alveolata</taxon>
        <taxon>Colpodellida</taxon>
        <taxon>Vitrellaceae</taxon>
        <taxon>Vitrella</taxon>
    </lineage>
</organism>
<proteinExistence type="predicted"/>
<sequence>MTAGDMTVVDWRQLNEIVAALDRQNVHLRRQLLNKWAVAITDSVVHQDSQHRRKRQQREGHHDDEAILGFFKRLQHLGYQSDPLLRIVVAKAAPLVGQGSLGLHAAMELLRTSALFRVMDEDFFHAVMTRLTGELRKARSADGLKGTQGGYPVAFLLLACADLVFNLSKMLGKGASLRKRMVKGLREMAELQEEGGEVLEWLEQTGTSLAGGYGEADVGLQELTMVLTGLLEVRWRDDSILEVTNDMVERCLYRGDHIDPRALTSILLSLTKFRCPVQPLLATIDQALAHSTSSSHHSPYGTALPPLSLSHYSDQALANLAYAVAKGSSGNYGHRRRPLFPNIWRAISDEVLDRLPALDPPSLHGQSGRLQPPSDRQQAVERYAEWVDGEALWASGVGMTHRDAARDEMGENQVCSEDDEETEDEEVWLMQGEEIGVVREDLPEPRRPPRDDTEVFLDGSIPSAPPHPHTSPLYALPEQDMEPIQGNSLSVILYSMSEAHIDPHFCQRALAALSHPRILHTLTPVDIACLLRALAAMQFRSLSFLERIAEFLSGGSRNQCRLEEYGTHQLAQMVLALGQMRFHHEGLLSALVLVLAEKLGECGPRRLTMIARGLQSLRYGPAAFLDALTASFSRPGSMSKLDLTAVECLLDYLSTISHPVPHKAFFTETAAFLTQRRSSVDPIHLQRLESTLTVLQEAADQHMSQHQYRCMERERGGREVRWFATSGRGRSRTSASPRKSIQTLLQV</sequence>